<feature type="domain" description="Protein kinase" evidence="18">
    <location>
        <begin position="11"/>
        <end position="295"/>
    </location>
</feature>
<evidence type="ECO:0000256" key="8">
    <source>
        <dbReference type="ARBA" id="ARBA00022741"/>
    </source>
</evidence>
<evidence type="ECO:0000256" key="17">
    <source>
        <dbReference type="SAM" id="MobiDB-lite"/>
    </source>
</evidence>
<feature type="coiled-coil region" evidence="16">
    <location>
        <begin position="322"/>
        <end position="349"/>
    </location>
</feature>
<keyword evidence="11" id="KW-0067">ATP-binding</keyword>
<feature type="region of interest" description="Disordered" evidence="17">
    <location>
        <begin position="381"/>
        <end position="628"/>
    </location>
</feature>
<dbReference type="CDD" id="cd08217">
    <property type="entry name" value="STKc_Nek2"/>
    <property type="match status" value="1"/>
</dbReference>
<dbReference type="GeneID" id="63758700"/>
<keyword evidence="12" id="KW-0539">Nucleus</keyword>
<dbReference type="GO" id="GO:0000278">
    <property type="term" value="P:mitotic cell cycle"/>
    <property type="evidence" value="ECO:0007669"/>
    <property type="project" value="UniProtKB-ARBA"/>
</dbReference>
<feature type="compositionally biased region" description="Basic and acidic residues" evidence="17">
    <location>
        <begin position="381"/>
        <end position="400"/>
    </location>
</feature>
<evidence type="ECO:0000256" key="14">
    <source>
        <dbReference type="ARBA" id="ARBA00047899"/>
    </source>
</evidence>
<dbReference type="GO" id="GO:0005634">
    <property type="term" value="C:nucleus"/>
    <property type="evidence" value="ECO:0007669"/>
    <property type="project" value="UniProtKB-SubCell"/>
</dbReference>
<sequence length="706" mass="79437">MAIALAEADKYEVLEKIGCGSFGIIRKVKRKTDGFILCRKEINYIKMSQKEREQLTAEFNILSSLRHPNIVAYYHREHLKASQDLYLYMEYCGGGDLSMVIKNLKRTNKYAEEDFVWRILTQLVTALYRCHYGSDPADVGSNLLGPAAKPSGLKGKQAQMTILHRDLKPENIFLGSDNAVKLGDFGLSKLMHSHDFASTYVGTPFYMSPEICAAEKYTLRSDIWAVGCIMYELCQREPPFNARTHIQLVQKIREGKFAPLPDFYSSELKNVIASCLRVNPDHRPDTASLINTPVIRLMRKEVELSSLSRTVRKREEVTLQKAKDVEQGFAKLEKEKQQIRADLENSIRREWEVKARLEIDRQVQSELDKLRKRFECEVQDRVSQEVEKQRRTVNFREDVSIHSSAHGSQTSTSNSDDSDYPSSTDISQLSVESPSSRGGRPQKKESRTPFTRSKTVVDSPMDVQMAEPSPISIASLSLSPRRTSNTYSGKNIFAEGERKRPKFEPTMTSDDEDDTPELPSPTRPKVKPDPFKAPSRPLLRQNTTALMQKLSTQPPIFPANSSRLPQVSGSGQPDDRQRESKSRSPHRRLSKIPSSANLAADAGSPTRKSAMKTSPTKSNGGGEEMFKAVMQRNMGGRTLVELAQARAGGRPMDEVKRCASDPRVGACAAPLKSSSDREPPAVWDPERDEMPSPFLARGRKVIRNLR</sequence>
<dbReference type="EC" id="2.7.11.1" evidence="3"/>
<keyword evidence="9" id="KW-0498">Mitosis</keyword>
<comment type="similarity">
    <text evidence="2">Belongs to the protein kinase superfamily. CAMK Ser/Thr protein kinase family.</text>
</comment>
<dbReference type="Proteomes" id="UP000184356">
    <property type="component" value="Unassembled WGS sequence"/>
</dbReference>
<dbReference type="GO" id="GO:0005737">
    <property type="term" value="C:cytoplasm"/>
    <property type="evidence" value="ECO:0007669"/>
    <property type="project" value="TreeGrafter"/>
</dbReference>
<gene>
    <name evidence="19" type="ORF">ASPSYDRAFT_157313</name>
</gene>
<keyword evidence="6" id="KW-0132">Cell division</keyword>
<dbReference type="RefSeq" id="XP_040699718.1">
    <property type="nucleotide sequence ID" value="XM_040842627.1"/>
</dbReference>
<dbReference type="FunFam" id="1.10.510.10:FF:000697">
    <property type="entry name" value="G2-specific protein kinase nimA"/>
    <property type="match status" value="1"/>
</dbReference>
<evidence type="ECO:0000313" key="20">
    <source>
        <dbReference type="Proteomes" id="UP000184356"/>
    </source>
</evidence>
<comment type="subcellular location">
    <subcellularLocation>
        <location evidence="1">Nucleus</location>
    </subcellularLocation>
</comment>
<dbReference type="GO" id="GO:0007059">
    <property type="term" value="P:chromosome segregation"/>
    <property type="evidence" value="ECO:0007669"/>
    <property type="project" value="TreeGrafter"/>
</dbReference>
<feature type="compositionally biased region" description="Low complexity" evidence="17">
    <location>
        <begin position="408"/>
        <end position="427"/>
    </location>
</feature>
<proteinExistence type="inferred from homology"/>
<evidence type="ECO:0000256" key="15">
    <source>
        <dbReference type="ARBA" id="ARBA00048679"/>
    </source>
</evidence>
<evidence type="ECO:0000256" key="1">
    <source>
        <dbReference type="ARBA" id="ARBA00004123"/>
    </source>
</evidence>
<evidence type="ECO:0000256" key="11">
    <source>
        <dbReference type="ARBA" id="ARBA00022840"/>
    </source>
</evidence>
<evidence type="ECO:0000313" key="19">
    <source>
        <dbReference type="EMBL" id="OJJ55912.1"/>
    </source>
</evidence>
<dbReference type="SMART" id="SM00220">
    <property type="entry name" value="S_TKc"/>
    <property type="match status" value="1"/>
</dbReference>
<dbReference type="STRING" id="1036612.A0A1L9T912"/>
<dbReference type="EMBL" id="KV878591">
    <property type="protein sequence ID" value="OJJ55912.1"/>
    <property type="molecule type" value="Genomic_DNA"/>
</dbReference>
<keyword evidence="7" id="KW-0808">Transferase</keyword>
<name>A0A1L9T912_9EURO</name>
<dbReference type="PANTHER" id="PTHR43671:SF13">
    <property type="entry name" value="SERINE_THREONINE-PROTEIN KINASE NEK2"/>
    <property type="match status" value="1"/>
</dbReference>
<keyword evidence="20" id="KW-1185">Reference proteome</keyword>
<dbReference type="FunFam" id="3.30.200.20:FF:000369">
    <property type="entry name" value="G2-specific protein kinase NimA"/>
    <property type="match status" value="1"/>
</dbReference>
<keyword evidence="16" id="KW-0175">Coiled coil</keyword>
<comment type="catalytic activity">
    <reaction evidence="15">
        <text>L-seryl-[protein] + ATP = O-phospho-L-seryl-[protein] + ADP + H(+)</text>
        <dbReference type="Rhea" id="RHEA:17989"/>
        <dbReference type="Rhea" id="RHEA-COMP:9863"/>
        <dbReference type="Rhea" id="RHEA-COMP:11604"/>
        <dbReference type="ChEBI" id="CHEBI:15378"/>
        <dbReference type="ChEBI" id="CHEBI:29999"/>
        <dbReference type="ChEBI" id="CHEBI:30616"/>
        <dbReference type="ChEBI" id="CHEBI:83421"/>
        <dbReference type="ChEBI" id="CHEBI:456216"/>
        <dbReference type="EC" id="2.7.11.1"/>
    </reaction>
</comment>
<dbReference type="InterPro" id="IPR050660">
    <property type="entry name" value="NEK_Ser/Thr_kinase"/>
</dbReference>
<dbReference type="OrthoDB" id="10250725at2759"/>
<feature type="compositionally biased region" description="Low complexity" evidence="17">
    <location>
        <begin position="468"/>
        <end position="480"/>
    </location>
</feature>
<dbReference type="InterPro" id="IPR000719">
    <property type="entry name" value="Prot_kinase_dom"/>
</dbReference>
<dbReference type="PANTHER" id="PTHR43671">
    <property type="entry name" value="SERINE/THREONINE-PROTEIN KINASE NEK"/>
    <property type="match status" value="1"/>
</dbReference>
<keyword evidence="8" id="KW-0547">Nucleotide-binding</keyword>
<dbReference type="GO" id="GO:0004674">
    <property type="term" value="F:protein serine/threonine kinase activity"/>
    <property type="evidence" value="ECO:0007669"/>
    <property type="project" value="UniProtKB-KW"/>
</dbReference>
<organism evidence="19 20">
    <name type="scientific">Aspergillus sydowii CBS 593.65</name>
    <dbReference type="NCBI Taxonomy" id="1036612"/>
    <lineage>
        <taxon>Eukaryota</taxon>
        <taxon>Fungi</taxon>
        <taxon>Dikarya</taxon>
        <taxon>Ascomycota</taxon>
        <taxon>Pezizomycotina</taxon>
        <taxon>Eurotiomycetes</taxon>
        <taxon>Eurotiomycetidae</taxon>
        <taxon>Eurotiales</taxon>
        <taxon>Aspergillaceae</taxon>
        <taxon>Aspergillus</taxon>
        <taxon>Aspergillus subgen. Nidulantes</taxon>
    </lineage>
</organism>
<evidence type="ECO:0000256" key="16">
    <source>
        <dbReference type="SAM" id="Coils"/>
    </source>
</evidence>
<evidence type="ECO:0000259" key="18">
    <source>
        <dbReference type="PROSITE" id="PS50011"/>
    </source>
</evidence>
<keyword evidence="4" id="KW-0723">Serine/threonine-protein kinase</keyword>
<protein>
    <recommendedName>
        <fullName evidence="3">non-specific serine/threonine protein kinase</fullName>
        <ecNumber evidence="3">2.7.11.1</ecNumber>
    </recommendedName>
</protein>
<reference evidence="20" key="1">
    <citation type="journal article" date="2017" name="Genome Biol.">
        <title>Comparative genomics reveals high biological diversity and specific adaptations in the industrially and medically important fungal genus Aspergillus.</title>
        <authorList>
            <person name="de Vries R.P."/>
            <person name="Riley R."/>
            <person name="Wiebenga A."/>
            <person name="Aguilar-Osorio G."/>
            <person name="Amillis S."/>
            <person name="Uchima C.A."/>
            <person name="Anderluh G."/>
            <person name="Asadollahi M."/>
            <person name="Askin M."/>
            <person name="Barry K."/>
            <person name="Battaglia E."/>
            <person name="Bayram O."/>
            <person name="Benocci T."/>
            <person name="Braus-Stromeyer S.A."/>
            <person name="Caldana C."/>
            <person name="Canovas D."/>
            <person name="Cerqueira G.C."/>
            <person name="Chen F."/>
            <person name="Chen W."/>
            <person name="Choi C."/>
            <person name="Clum A."/>
            <person name="Dos Santos R.A."/>
            <person name="Damasio A.R."/>
            <person name="Diallinas G."/>
            <person name="Emri T."/>
            <person name="Fekete E."/>
            <person name="Flipphi M."/>
            <person name="Freyberg S."/>
            <person name="Gallo A."/>
            <person name="Gournas C."/>
            <person name="Habgood R."/>
            <person name="Hainaut M."/>
            <person name="Harispe M.L."/>
            <person name="Henrissat B."/>
            <person name="Hilden K.S."/>
            <person name="Hope R."/>
            <person name="Hossain A."/>
            <person name="Karabika E."/>
            <person name="Karaffa L."/>
            <person name="Karanyi Z."/>
            <person name="Krasevec N."/>
            <person name="Kuo A."/>
            <person name="Kusch H."/>
            <person name="LaButti K."/>
            <person name="Lagendijk E.L."/>
            <person name="Lapidus A."/>
            <person name="Levasseur A."/>
            <person name="Lindquist E."/>
            <person name="Lipzen A."/>
            <person name="Logrieco A.F."/>
            <person name="MacCabe A."/>
            <person name="Maekelae M.R."/>
            <person name="Malavazi I."/>
            <person name="Melin P."/>
            <person name="Meyer V."/>
            <person name="Mielnichuk N."/>
            <person name="Miskei M."/>
            <person name="Molnar A.P."/>
            <person name="Mule G."/>
            <person name="Ngan C.Y."/>
            <person name="Orejas M."/>
            <person name="Orosz E."/>
            <person name="Ouedraogo J.P."/>
            <person name="Overkamp K.M."/>
            <person name="Park H.-S."/>
            <person name="Perrone G."/>
            <person name="Piumi F."/>
            <person name="Punt P.J."/>
            <person name="Ram A.F."/>
            <person name="Ramon A."/>
            <person name="Rauscher S."/>
            <person name="Record E."/>
            <person name="Riano-Pachon D.M."/>
            <person name="Robert V."/>
            <person name="Roehrig J."/>
            <person name="Ruller R."/>
            <person name="Salamov A."/>
            <person name="Salih N.S."/>
            <person name="Samson R.A."/>
            <person name="Sandor E."/>
            <person name="Sanguinetti M."/>
            <person name="Schuetze T."/>
            <person name="Sepcic K."/>
            <person name="Shelest E."/>
            <person name="Sherlock G."/>
            <person name="Sophianopoulou V."/>
            <person name="Squina F.M."/>
            <person name="Sun H."/>
            <person name="Susca A."/>
            <person name="Todd R.B."/>
            <person name="Tsang A."/>
            <person name="Unkles S.E."/>
            <person name="van de Wiele N."/>
            <person name="van Rossen-Uffink D."/>
            <person name="Oliveira J.V."/>
            <person name="Vesth T.C."/>
            <person name="Visser J."/>
            <person name="Yu J.-H."/>
            <person name="Zhou M."/>
            <person name="Andersen M.R."/>
            <person name="Archer D.B."/>
            <person name="Baker S.E."/>
            <person name="Benoit I."/>
            <person name="Brakhage A.A."/>
            <person name="Braus G.H."/>
            <person name="Fischer R."/>
            <person name="Frisvad J.C."/>
            <person name="Goldman G.H."/>
            <person name="Houbraken J."/>
            <person name="Oakley B."/>
            <person name="Pocsi I."/>
            <person name="Scazzocchio C."/>
            <person name="Seiboth B."/>
            <person name="vanKuyk P.A."/>
            <person name="Wortman J."/>
            <person name="Dyer P.S."/>
            <person name="Grigoriev I.V."/>
        </authorList>
    </citation>
    <scope>NUCLEOTIDE SEQUENCE [LARGE SCALE GENOMIC DNA]</scope>
    <source>
        <strain evidence="20">CBS 593.65</strain>
    </source>
</reference>
<dbReference type="GO" id="GO:0044732">
    <property type="term" value="C:mitotic spindle pole body"/>
    <property type="evidence" value="ECO:0007669"/>
    <property type="project" value="TreeGrafter"/>
</dbReference>
<dbReference type="VEuPathDB" id="FungiDB:ASPSYDRAFT_157313"/>
<feature type="compositionally biased region" description="Basic and acidic residues" evidence="17">
    <location>
        <begin position="674"/>
        <end position="690"/>
    </location>
</feature>
<dbReference type="PROSITE" id="PS00108">
    <property type="entry name" value="PROTEIN_KINASE_ST"/>
    <property type="match status" value="1"/>
</dbReference>
<dbReference type="Gene3D" id="1.10.510.10">
    <property type="entry name" value="Transferase(Phosphotransferase) domain 1"/>
    <property type="match status" value="1"/>
</dbReference>
<evidence type="ECO:0000256" key="6">
    <source>
        <dbReference type="ARBA" id="ARBA00022618"/>
    </source>
</evidence>
<evidence type="ECO:0000256" key="13">
    <source>
        <dbReference type="ARBA" id="ARBA00023306"/>
    </source>
</evidence>
<dbReference type="PROSITE" id="PS50011">
    <property type="entry name" value="PROTEIN_KINASE_DOM"/>
    <property type="match status" value="1"/>
</dbReference>
<dbReference type="FunFam" id="3.30.200.20:FF:000151">
    <property type="entry name" value="G2-specific protein kinase nimA"/>
    <property type="match status" value="1"/>
</dbReference>
<evidence type="ECO:0000256" key="2">
    <source>
        <dbReference type="ARBA" id="ARBA00006692"/>
    </source>
</evidence>
<feature type="region of interest" description="Disordered" evidence="17">
    <location>
        <begin position="666"/>
        <end position="692"/>
    </location>
</feature>
<keyword evidence="5" id="KW-0597">Phosphoprotein</keyword>
<dbReference type="Pfam" id="PF00069">
    <property type="entry name" value="Pkinase"/>
    <property type="match status" value="2"/>
</dbReference>
<evidence type="ECO:0000256" key="3">
    <source>
        <dbReference type="ARBA" id="ARBA00012513"/>
    </source>
</evidence>
<evidence type="ECO:0000256" key="9">
    <source>
        <dbReference type="ARBA" id="ARBA00022776"/>
    </source>
</evidence>
<evidence type="ECO:0000256" key="10">
    <source>
        <dbReference type="ARBA" id="ARBA00022777"/>
    </source>
</evidence>
<dbReference type="SUPFAM" id="SSF56112">
    <property type="entry name" value="Protein kinase-like (PK-like)"/>
    <property type="match status" value="1"/>
</dbReference>
<dbReference type="AlphaFoldDB" id="A0A1L9T912"/>
<comment type="catalytic activity">
    <reaction evidence="14">
        <text>L-threonyl-[protein] + ATP = O-phospho-L-threonyl-[protein] + ADP + H(+)</text>
        <dbReference type="Rhea" id="RHEA:46608"/>
        <dbReference type="Rhea" id="RHEA-COMP:11060"/>
        <dbReference type="Rhea" id="RHEA-COMP:11605"/>
        <dbReference type="ChEBI" id="CHEBI:15378"/>
        <dbReference type="ChEBI" id="CHEBI:30013"/>
        <dbReference type="ChEBI" id="CHEBI:30616"/>
        <dbReference type="ChEBI" id="CHEBI:61977"/>
        <dbReference type="ChEBI" id="CHEBI:456216"/>
        <dbReference type="EC" id="2.7.11.1"/>
    </reaction>
</comment>
<evidence type="ECO:0000256" key="5">
    <source>
        <dbReference type="ARBA" id="ARBA00022553"/>
    </source>
</evidence>
<dbReference type="Gene3D" id="3.30.200.20">
    <property type="entry name" value="Phosphorylase Kinase, domain 1"/>
    <property type="match status" value="2"/>
</dbReference>
<dbReference type="InterPro" id="IPR008271">
    <property type="entry name" value="Ser/Thr_kinase_AS"/>
</dbReference>
<evidence type="ECO:0000256" key="12">
    <source>
        <dbReference type="ARBA" id="ARBA00023242"/>
    </source>
</evidence>
<dbReference type="GO" id="GO:0051301">
    <property type="term" value="P:cell division"/>
    <property type="evidence" value="ECO:0007669"/>
    <property type="project" value="UniProtKB-KW"/>
</dbReference>
<evidence type="ECO:0000256" key="7">
    <source>
        <dbReference type="ARBA" id="ARBA00022679"/>
    </source>
</evidence>
<feature type="compositionally biased region" description="Basic and acidic residues" evidence="17">
    <location>
        <begin position="573"/>
        <end position="582"/>
    </location>
</feature>
<dbReference type="GO" id="GO:0005524">
    <property type="term" value="F:ATP binding"/>
    <property type="evidence" value="ECO:0007669"/>
    <property type="project" value="UniProtKB-KW"/>
</dbReference>
<keyword evidence="10" id="KW-0418">Kinase</keyword>
<evidence type="ECO:0000256" key="4">
    <source>
        <dbReference type="ARBA" id="ARBA00022527"/>
    </source>
</evidence>
<dbReference type="InterPro" id="IPR011009">
    <property type="entry name" value="Kinase-like_dom_sf"/>
</dbReference>
<keyword evidence="13" id="KW-0131">Cell cycle</keyword>
<feature type="compositionally biased region" description="Polar residues" evidence="17">
    <location>
        <begin position="540"/>
        <end position="571"/>
    </location>
</feature>
<accession>A0A1L9T912</accession>